<evidence type="ECO:0000313" key="1">
    <source>
        <dbReference type="EMBL" id="QNJ56667.1"/>
    </source>
</evidence>
<proteinExistence type="predicted"/>
<dbReference type="Proteomes" id="UP000515890">
    <property type="component" value="Segment"/>
</dbReference>
<organism evidence="1 2">
    <name type="scientific">Mycobacterium phage Aziz</name>
    <dbReference type="NCBI Taxonomy" id="2762281"/>
    <lineage>
        <taxon>Viruses</taxon>
        <taxon>Duplodnaviria</taxon>
        <taxon>Heunggongvirae</taxon>
        <taxon>Uroviricota</taxon>
        <taxon>Caudoviricetes</taxon>
        <taxon>Vilmaviridae</taxon>
        <taxon>Mclasvirinae</taxon>
        <taxon>Reyvirus</taxon>
        <taxon>Reyvirus aziz</taxon>
    </lineage>
</organism>
<sequence>MTRKLKAFLASIWIIPVGAMVVACSDAAPSTEPGSVSQNGDASELNSTPHYVNLPDGRKVLCVWESGFRKGGPSCDWANAK</sequence>
<dbReference type="KEGG" id="vg:63210227"/>
<accession>A0A7G8LHE5</accession>
<dbReference type="RefSeq" id="YP_010013612.1">
    <property type="nucleotide sequence ID" value="NC_053513.1"/>
</dbReference>
<reference evidence="1 2" key="1">
    <citation type="submission" date="2020-06" db="EMBL/GenBank/DDBJ databases">
        <authorList>
            <person name="Ruesch T."/>
            <person name="Stepniewski C."/>
            <person name="Ballard C."/>
            <person name="Battaglia S."/>
            <person name="Diaz I."/>
            <person name="Engley A."/>
            <person name="Erickson A."/>
            <person name="Ernst L."/>
            <person name="Gonzales E."/>
            <person name="Haider A."/>
            <person name="Harrison M."/>
            <person name="Moore J."/>
            <person name="Paratore J."/>
            <person name="Rafanan A."/>
            <person name="Storz S."/>
            <person name="Poxleitner M.K."/>
            <person name="Anders K.R."/>
            <person name="Garlena R.A."/>
            <person name="Russell D.A."/>
            <person name="Pope W.H."/>
            <person name="Jacobs-Sera D."/>
            <person name="Hatfull G.F."/>
        </authorList>
    </citation>
    <scope>NUCLEOTIDE SEQUENCE [LARGE SCALE GENOMIC DNA]</scope>
</reference>
<gene>
    <name evidence="1" type="primary">7</name>
    <name evidence="1" type="ORF">SEA_AZIZ_7</name>
</gene>
<evidence type="ECO:0008006" key="3">
    <source>
        <dbReference type="Google" id="ProtNLM"/>
    </source>
</evidence>
<dbReference type="PROSITE" id="PS51257">
    <property type="entry name" value="PROKAR_LIPOPROTEIN"/>
    <property type="match status" value="1"/>
</dbReference>
<dbReference type="GeneID" id="63210227"/>
<evidence type="ECO:0000313" key="2">
    <source>
        <dbReference type="Proteomes" id="UP000515890"/>
    </source>
</evidence>
<reference evidence="2" key="2">
    <citation type="journal article" date="2021" name="Microbiol. Resour. Announc.">
        <title>Genome Sequences of Subcluster M2 Mycobacteriophages Estes and Aziz.</title>
        <authorList>
            <person name="Fitzgerald S.K."/>
            <person name="Johnson E.H."/>
            <person name="Storz S.H.R."/>
            <person name="Ballard C."/>
            <person name="Battaglia S."/>
            <person name="Boice M."/>
            <person name="Bramwell-Butcher J."/>
            <person name="Dedinsky M."/>
            <person name="DeKlotz J."/>
            <person name="Diaz I."/>
            <person name="Engley A."/>
            <person name="Ernst L."/>
            <person name="Gonzales E."/>
            <person name="Groscost A."/>
            <person name="Grosser P."/>
            <person name="Haider A."/>
            <person name="Harrison M."/>
            <person name="Husler K."/>
            <person name="Lau J."/>
            <person name="Monlux M."/>
            <person name="Paratore J."/>
            <person name="Ruesch T."/>
            <person name="Schlesinger M."/>
            <person name="Scholes A."/>
            <person name="Poxleitner M.K."/>
            <person name="Anders K.R."/>
        </authorList>
    </citation>
    <scope>NUCLEOTIDE SEQUENCE [LARGE SCALE GENOMIC DNA]</scope>
</reference>
<name>A0A7G8LHE5_9CAUD</name>
<keyword evidence="2" id="KW-1185">Reference proteome</keyword>
<dbReference type="EMBL" id="MT658802">
    <property type="protein sequence ID" value="QNJ56667.1"/>
    <property type="molecule type" value="Genomic_DNA"/>
</dbReference>
<protein>
    <recommendedName>
        <fullName evidence="3">Lipoprotein</fullName>
    </recommendedName>
</protein>